<comment type="caution">
    <text evidence="7">The sequence shown here is derived from an EMBL/GenBank/DDBJ whole genome shotgun (WGS) entry which is preliminary data.</text>
</comment>
<keyword evidence="3" id="KW-0378">Hydrolase</keyword>
<dbReference type="PANTHER" id="PTHR47053:SF1">
    <property type="entry name" value="MUREIN DD-ENDOPEPTIDASE MEPH-RELATED"/>
    <property type="match status" value="1"/>
</dbReference>
<proteinExistence type="inferred from homology"/>
<protein>
    <recommendedName>
        <fullName evidence="6">NlpC/P60 domain-containing protein</fullName>
    </recommendedName>
</protein>
<dbReference type="Pfam" id="PF00877">
    <property type="entry name" value="NLPC_P60"/>
    <property type="match status" value="1"/>
</dbReference>
<keyword evidence="5" id="KW-0472">Membrane</keyword>
<keyword evidence="8" id="KW-1185">Reference proteome</keyword>
<feature type="transmembrane region" description="Helical" evidence="5">
    <location>
        <begin position="12"/>
        <end position="30"/>
    </location>
</feature>
<dbReference type="SUPFAM" id="SSF54001">
    <property type="entry name" value="Cysteine proteinases"/>
    <property type="match status" value="1"/>
</dbReference>
<keyword evidence="5" id="KW-1133">Transmembrane helix</keyword>
<dbReference type="PANTHER" id="PTHR47053">
    <property type="entry name" value="MUREIN DD-ENDOPEPTIDASE MEPH-RELATED"/>
    <property type="match status" value="1"/>
</dbReference>
<gene>
    <name evidence="7" type="ORF">CAL20_07720</name>
</gene>
<dbReference type="Proteomes" id="UP000216885">
    <property type="component" value="Unassembled WGS sequence"/>
</dbReference>
<reference evidence="7 8" key="1">
    <citation type="submission" date="2017-05" db="EMBL/GenBank/DDBJ databases">
        <title>Complete and WGS of Bordetella genogroups.</title>
        <authorList>
            <person name="Spilker T."/>
            <person name="LiPuma J."/>
        </authorList>
    </citation>
    <scope>NUCLEOTIDE SEQUENCE [LARGE SCALE GENOMIC DNA]</scope>
    <source>
        <strain evidence="7 8">AU9919</strain>
    </source>
</reference>
<dbReference type="RefSeq" id="WP_094820256.1">
    <property type="nucleotide sequence ID" value="NZ_NEVO01000005.1"/>
</dbReference>
<feature type="domain" description="NlpC/P60" evidence="6">
    <location>
        <begin position="78"/>
        <end position="202"/>
    </location>
</feature>
<keyword evidence="5" id="KW-0812">Transmembrane</keyword>
<evidence type="ECO:0000259" key="6">
    <source>
        <dbReference type="PROSITE" id="PS51935"/>
    </source>
</evidence>
<dbReference type="OrthoDB" id="9807055at2"/>
<accession>A0A261U8D9</accession>
<evidence type="ECO:0000256" key="4">
    <source>
        <dbReference type="ARBA" id="ARBA00022807"/>
    </source>
</evidence>
<evidence type="ECO:0000256" key="2">
    <source>
        <dbReference type="ARBA" id="ARBA00022670"/>
    </source>
</evidence>
<keyword evidence="4" id="KW-0788">Thiol protease</keyword>
<dbReference type="AlphaFoldDB" id="A0A261U8D9"/>
<dbReference type="GO" id="GO:0008234">
    <property type="term" value="F:cysteine-type peptidase activity"/>
    <property type="evidence" value="ECO:0007669"/>
    <property type="project" value="UniProtKB-KW"/>
</dbReference>
<evidence type="ECO:0000256" key="5">
    <source>
        <dbReference type="SAM" id="Phobius"/>
    </source>
</evidence>
<sequence>MTRAHHTQSDRFTYRIPGLLIAALCVVLAGCASTTRHNADAGILDEQDIELASLSSDPIGALATSTTTRRTISAERQQAIANPLIDTALDQLGIRYRFGGSSPDTGFDCSGLVAYSAEHGLGLKLPRNASAIALVGTSIDKQELRPGDLVFFNTLGRRYSHVGIYLGDDRFVHSPSAGGVVRIEKMTMKYWAKRYNGARRLDGNLVAAAGNTRR</sequence>
<dbReference type="PROSITE" id="PS51935">
    <property type="entry name" value="NLPC_P60"/>
    <property type="match status" value="1"/>
</dbReference>
<dbReference type="PROSITE" id="PS51257">
    <property type="entry name" value="PROKAR_LIPOPROTEIN"/>
    <property type="match status" value="1"/>
</dbReference>
<evidence type="ECO:0000256" key="3">
    <source>
        <dbReference type="ARBA" id="ARBA00022801"/>
    </source>
</evidence>
<keyword evidence="2" id="KW-0645">Protease</keyword>
<evidence type="ECO:0000256" key="1">
    <source>
        <dbReference type="ARBA" id="ARBA00007074"/>
    </source>
</evidence>
<name>A0A261U8D9_9BORD</name>
<evidence type="ECO:0000313" key="7">
    <source>
        <dbReference type="EMBL" id="OZI58194.1"/>
    </source>
</evidence>
<evidence type="ECO:0000313" key="8">
    <source>
        <dbReference type="Proteomes" id="UP000216885"/>
    </source>
</evidence>
<organism evidence="7 8">
    <name type="scientific">Bordetella genomosp. 4</name>
    <dbReference type="NCBI Taxonomy" id="463044"/>
    <lineage>
        <taxon>Bacteria</taxon>
        <taxon>Pseudomonadati</taxon>
        <taxon>Pseudomonadota</taxon>
        <taxon>Betaproteobacteria</taxon>
        <taxon>Burkholderiales</taxon>
        <taxon>Alcaligenaceae</taxon>
        <taxon>Bordetella</taxon>
    </lineage>
</organism>
<dbReference type="InterPro" id="IPR051202">
    <property type="entry name" value="Peptidase_C40"/>
</dbReference>
<dbReference type="Gene3D" id="3.90.1720.10">
    <property type="entry name" value="endopeptidase domain like (from Nostoc punctiforme)"/>
    <property type="match status" value="1"/>
</dbReference>
<dbReference type="GO" id="GO:0006508">
    <property type="term" value="P:proteolysis"/>
    <property type="evidence" value="ECO:0007669"/>
    <property type="project" value="UniProtKB-KW"/>
</dbReference>
<dbReference type="InterPro" id="IPR000064">
    <property type="entry name" value="NLP_P60_dom"/>
</dbReference>
<dbReference type="EMBL" id="NEVQ01000011">
    <property type="protein sequence ID" value="OZI58194.1"/>
    <property type="molecule type" value="Genomic_DNA"/>
</dbReference>
<comment type="similarity">
    <text evidence="1">Belongs to the peptidase C40 family.</text>
</comment>
<dbReference type="InterPro" id="IPR038765">
    <property type="entry name" value="Papain-like_cys_pep_sf"/>
</dbReference>